<keyword evidence="1" id="KW-0472">Membrane</keyword>
<dbReference type="Proteomes" id="UP000009282">
    <property type="component" value="Chromosome"/>
</dbReference>
<gene>
    <name evidence="2" type="ordered locus">GNIT_3109</name>
</gene>
<dbReference type="EMBL" id="CP003060">
    <property type="protein sequence ID" value="AEP31204.1"/>
    <property type="molecule type" value="Genomic_DNA"/>
</dbReference>
<evidence type="ECO:0000313" key="3">
    <source>
        <dbReference type="Proteomes" id="UP000009282"/>
    </source>
</evidence>
<keyword evidence="1" id="KW-1133">Transmembrane helix</keyword>
<keyword evidence="1" id="KW-0812">Transmembrane</keyword>
<organism evidence="2 3">
    <name type="scientific">Glaciecola nitratireducens (strain JCM 12485 / KCTC 12276 / FR1064)</name>
    <dbReference type="NCBI Taxonomy" id="1085623"/>
    <lineage>
        <taxon>Bacteria</taxon>
        <taxon>Pseudomonadati</taxon>
        <taxon>Pseudomonadota</taxon>
        <taxon>Gammaproteobacteria</taxon>
        <taxon>Alteromonadales</taxon>
        <taxon>Alteromonadaceae</taxon>
        <taxon>Brumicola</taxon>
    </lineage>
</organism>
<dbReference type="eggNOG" id="ENOG5032XJD">
    <property type="taxonomic scope" value="Bacteria"/>
</dbReference>
<reference evidence="2 3" key="1">
    <citation type="journal article" date="2011" name="J. Bacteriol.">
        <title>Complete genome sequence of seawater bacterium Glaciecola nitratireducens FR1064T.</title>
        <authorList>
            <person name="Bian F."/>
            <person name="Qin Q.L."/>
            <person name="Xie B.B."/>
            <person name="Shu Y.L."/>
            <person name="Zhang X.Y."/>
            <person name="Yu Y."/>
            <person name="Chen B."/>
            <person name="Chen X.L."/>
            <person name="Zhou B.C."/>
            <person name="Zhang Y.Z."/>
        </authorList>
    </citation>
    <scope>NUCLEOTIDE SEQUENCE [LARGE SCALE GENOMIC DNA]</scope>
    <source>
        <strain evidence="3">JCM 12485 / KCTC 12276 / FR1064</strain>
    </source>
</reference>
<dbReference type="AlphaFoldDB" id="G4QIP9"/>
<name>G4QIP9_GLANF</name>
<dbReference type="KEGG" id="gni:GNIT_3109"/>
<dbReference type="OrthoDB" id="6381447at2"/>
<feature type="transmembrane region" description="Helical" evidence="1">
    <location>
        <begin position="167"/>
        <end position="189"/>
    </location>
</feature>
<accession>G4QIP9</accession>
<dbReference type="STRING" id="1085623.GNIT_3109"/>
<sequence>MSVIAKVQSARNTLLDKLEGLIDSSPRSVDTNTQFFYVYKAFPEGLSAAELKQWCALQEDLLSPFAVKHLYKYRSHLGIHLWYAKHEIHGIPETALQAPPKDGFATVSGEHFDYQQTWTQGVLVANLAIKPTEQNRVKYPTLQTQNISKAWGIEREIDRLMAKPANWLTFSFAIFGLCLLWLVIAYSTISIQKHWITKQNQELTEAIGPQLTDRQLLDDAQNAVKGLDAWRSEYANFPNTISASLAELSALAEVRINQWQWQNNTLVLEFVSTQINITELVENTQQLERVKSANIRPHNDSNTWVLELEWN</sequence>
<dbReference type="RefSeq" id="WP_014110075.1">
    <property type="nucleotide sequence ID" value="NC_016041.1"/>
</dbReference>
<proteinExistence type="predicted"/>
<keyword evidence="3" id="KW-1185">Reference proteome</keyword>
<evidence type="ECO:0000256" key="1">
    <source>
        <dbReference type="SAM" id="Phobius"/>
    </source>
</evidence>
<dbReference type="HOGENOM" id="CLU_879590_0_0_6"/>
<evidence type="ECO:0000313" key="2">
    <source>
        <dbReference type="EMBL" id="AEP31204.1"/>
    </source>
</evidence>
<protein>
    <submittedName>
        <fullName evidence="2">Uncharacterized protein</fullName>
    </submittedName>
</protein>